<evidence type="ECO:0000259" key="7">
    <source>
        <dbReference type="PROSITE" id="PS51733"/>
    </source>
</evidence>
<dbReference type="AlphaFoldDB" id="A0A2U8PV18"/>
<keyword evidence="3" id="KW-0067">ATP-binding</keyword>
<evidence type="ECO:0000313" key="8">
    <source>
        <dbReference type="EMBL" id="AWM01552.1"/>
    </source>
</evidence>
<dbReference type="EMBL" id="CP029426">
    <property type="protein sequence ID" value="AWM01552.1"/>
    <property type="molecule type" value="Genomic_DNA"/>
</dbReference>
<name>A0A2U8PV18_9BRAD</name>
<dbReference type="SUPFAM" id="SSF50037">
    <property type="entry name" value="C-terminal domain of transcriptional repressors"/>
    <property type="match status" value="1"/>
</dbReference>
<keyword evidence="1 8" id="KW-0436">Ligase</keyword>
<protein>
    <recommendedName>
        <fullName evidence="5">biotin--[biotin carboxyl-carrier protein] ligase</fullName>
        <ecNumber evidence="5">6.3.4.15</ecNumber>
    </recommendedName>
</protein>
<dbReference type="InterPro" id="IPR008988">
    <property type="entry name" value="Transcriptional_repressor_C"/>
</dbReference>
<dbReference type="OrthoDB" id="9807064at2"/>
<dbReference type="Pfam" id="PF03099">
    <property type="entry name" value="BPL_LplA_LipB"/>
    <property type="match status" value="1"/>
</dbReference>
<dbReference type="RefSeq" id="WP_094891746.1">
    <property type="nucleotide sequence ID" value="NZ_CP029426.2"/>
</dbReference>
<sequence length="268" mass="27795">MAFALGPRAASAGYRLAAFERTGSTNTEAIERARAGERGPMWFVTTEQTAGRGRRQRAWIAAKGNLAASVLEVLDVAPAVAATLGFAAGLAEEAALERVSLEAALRLGESRPRYALKWPNDVLANGRKLVGIGLEAEAVGDRLAVVVGIGTNVVGAPEGTPTPAVSLAALGVQISAEELFAALSDAWVEFRGIWDNGRGFAEIRKLWLARAAGLGDKVAIHTGTATLEGIFDTIDDTGCLIVRTADGRRLPVAAGEVFFGSAASVGAA</sequence>
<dbReference type="Pfam" id="PF02237">
    <property type="entry name" value="BPL_C"/>
    <property type="match status" value="1"/>
</dbReference>
<organism evidence="8 9">
    <name type="scientific">Bradyrhizobium amphicarpaeae</name>
    <dbReference type="NCBI Taxonomy" id="1404768"/>
    <lineage>
        <taxon>Bacteria</taxon>
        <taxon>Pseudomonadati</taxon>
        <taxon>Pseudomonadota</taxon>
        <taxon>Alphaproteobacteria</taxon>
        <taxon>Hyphomicrobiales</taxon>
        <taxon>Nitrobacteraceae</taxon>
        <taxon>Bradyrhizobium</taxon>
    </lineage>
</organism>
<dbReference type="GO" id="GO:0005737">
    <property type="term" value="C:cytoplasm"/>
    <property type="evidence" value="ECO:0007669"/>
    <property type="project" value="TreeGrafter"/>
</dbReference>
<dbReference type="Gene3D" id="2.30.30.100">
    <property type="match status" value="1"/>
</dbReference>
<keyword evidence="2" id="KW-0547">Nucleotide-binding</keyword>
<evidence type="ECO:0000256" key="5">
    <source>
        <dbReference type="ARBA" id="ARBA00024227"/>
    </source>
</evidence>
<evidence type="ECO:0000256" key="2">
    <source>
        <dbReference type="ARBA" id="ARBA00022741"/>
    </source>
</evidence>
<dbReference type="InterPro" id="IPR045864">
    <property type="entry name" value="aa-tRNA-synth_II/BPL/LPL"/>
</dbReference>
<evidence type="ECO:0000313" key="9">
    <source>
        <dbReference type="Proteomes" id="UP000215884"/>
    </source>
</evidence>
<reference evidence="8 9" key="1">
    <citation type="journal article" date="2017" name="Syst. Appl. Microbiol.">
        <title>Soybeans inoculated with root zone soils of Canadian native legumes harbour diverse and novel Bradyrhizobium spp. that possess agricultural potential.</title>
        <authorList>
            <person name="Bromfield E.S.P."/>
            <person name="Cloutier S."/>
            <person name="Tambong J.T."/>
            <person name="Tran Thi T.V."/>
        </authorList>
    </citation>
    <scope>NUCLEOTIDE SEQUENCE [LARGE SCALE GENOMIC DNA]</scope>
    <source>
        <strain evidence="8 9">39S1MB</strain>
    </source>
</reference>
<reference evidence="8 9" key="2">
    <citation type="journal article" date="2019" name="Int. J. Syst. Evol. Microbiol.">
        <title>Description and complete genome sequence of Bradyrhizobium amphicarpaeae sp. nov., harbouring photosystem and nitrogen-fixation genes.</title>
        <authorList>
            <person name="Bromfield E.S.P."/>
            <person name="Cloutier S."/>
            <person name="Nguyen H.D.T."/>
        </authorList>
    </citation>
    <scope>NUCLEOTIDE SEQUENCE [LARGE SCALE GENOMIC DNA]</scope>
    <source>
        <strain evidence="8 9">39S1MB</strain>
    </source>
</reference>
<dbReference type="PANTHER" id="PTHR12835">
    <property type="entry name" value="BIOTIN PROTEIN LIGASE"/>
    <property type="match status" value="1"/>
</dbReference>
<proteinExistence type="predicted"/>
<dbReference type="Gene3D" id="3.30.930.10">
    <property type="entry name" value="Bira Bifunctional Protein, Domain 2"/>
    <property type="match status" value="1"/>
</dbReference>
<dbReference type="PROSITE" id="PS51733">
    <property type="entry name" value="BPL_LPL_CATALYTIC"/>
    <property type="match status" value="1"/>
</dbReference>
<feature type="domain" description="BPL/LPL catalytic" evidence="7">
    <location>
        <begin position="1"/>
        <end position="195"/>
    </location>
</feature>
<dbReference type="NCBIfam" id="TIGR00121">
    <property type="entry name" value="birA_ligase"/>
    <property type="match status" value="1"/>
</dbReference>
<comment type="catalytic activity">
    <reaction evidence="6">
        <text>biotin + L-lysyl-[protein] + ATP = N(6)-biotinyl-L-lysyl-[protein] + AMP + diphosphate + H(+)</text>
        <dbReference type="Rhea" id="RHEA:11756"/>
        <dbReference type="Rhea" id="RHEA-COMP:9752"/>
        <dbReference type="Rhea" id="RHEA-COMP:10505"/>
        <dbReference type="ChEBI" id="CHEBI:15378"/>
        <dbReference type="ChEBI" id="CHEBI:29969"/>
        <dbReference type="ChEBI" id="CHEBI:30616"/>
        <dbReference type="ChEBI" id="CHEBI:33019"/>
        <dbReference type="ChEBI" id="CHEBI:57586"/>
        <dbReference type="ChEBI" id="CHEBI:83144"/>
        <dbReference type="ChEBI" id="CHEBI:456215"/>
        <dbReference type="EC" id="6.3.4.15"/>
    </reaction>
</comment>
<dbReference type="CDD" id="cd16442">
    <property type="entry name" value="BPL"/>
    <property type="match status" value="1"/>
</dbReference>
<keyword evidence="9" id="KW-1185">Reference proteome</keyword>
<evidence type="ECO:0000256" key="3">
    <source>
        <dbReference type="ARBA" id="ARBA00022840"/>
    </source>
</evidence>
<dbReference type="EC" id="6.3.4.15" evidence="5"/>
<evidence type="ECO:0000256" key="4">
    <source>
        <dbReference type="ARBA" id="ARBA00023267"/>
    </source>
</evidence>
<gene>
    <name evidence="8" type="ORF">CIT40_16910</name>
</gene>
<dbReference type="SUPFAM" id="SSF55681">
    <property type="entry name" value="Class II aaRS and biotin synthetases"/>
    <property type="match status" value="1"/>
</dbReference>
<dbReference type="KEGG" id="brq:CIT40_16910"/>
<dbReference type="GO" id="GO:0004077">
    <property type="term" value="F:biotin--[biotin carboxyl-carrier protein] ligase activity"/>
    <property type="evidence" value="ECO:0007669"/>
    <property type="project" value="UniProtKB-EC"/>
</dbReference>
<evidence type="ECO:0000256" key="6">
    <source>
        <dbReference type="ARBA" id="ARBA00047846"/>
    </source>
</evidence>
<dbReference type="InterPro" id="IPR004143">
    <property type="entry name" value="BPL_LPL_catalytic"/>
</dbReference>
<keyword evidence="4" id="KW-0092">Biotin</keyword>
<dbReference type="Proteomes" id="UP000215884">
    <property type="component" value="Chromosome"/>
</dbReference>
<dbReference type="InterPro" id="IPR004408">
    <property type="entry name" value="Biotin_CoA_COase_ligase"/>
</dbReference>
<accession>A0A2U8PV18</accession>
<evidence type="ECO:0000256" key="1">
    <source>
        <dbReference type="ARBA" id="ARBA00022598"/>
    </source>
</evidence>
<dbReference type="InterPro" id="IPR003142">
    <property type="entry name" value="BPL_C"/>
</dbReference>
<dbReference type="GO" id="GO:0005524">
    <property type="term" value="F:ATP binding"/>
    <property type="evidence" value="ECO:0007669"/>
    <property type="project" value="UniProtKB-KW"/>
</dbReference>
<dbReference type="PANTHER" id="PTHR12835:SF5">
    <property type="entry name" value="BIOTIN--PROTEIN LIGASE"/>
    <property type="match status" value="1"/>
</dbReference>